<dbReference type="InterPro" id="IPR017972">
    <property type="entry name" value="Cyt_P450_CS"/>
</dbReference>
<dbReference type="GO" id="GO:0008216">
    <property type="term" value="P:spermidine metabolic process"/>
    <property type="evidence" value="ECO:0000318"/>
    <property type="project" value="GO_Central"/>
</dbReference>
<dbReference type="InterPro" id="IPR001128">
    <property type="entry name" value="Cyt_P450"/>
</dbReference>
<dbReference type="GO" id="GO:0005506">
    <property type="term" value="F:iron ion binding"/>
    <property type="evidence" value="ECO:0007669"/>
    <property type="project" value="InterPro"/>
</dbReference>
<dbReference type="PANTHER" id="PTHR47944">
    <property type="entry name" value="CYTOCHROME P450 98A9"/>
    <property type="match status" value="1"/>
</dbReference>
<comment type="subcellular location">
    <subcellularLocation>
        <location evidence="2">Membrane</location>
        <topology evidence="2">Single-pass membrane protein</topology>
    </subcellularLocation>
</comment>
<evidence type="ECO:0000256" key="11">
    <source>
        <dbReference type="ARBA" id="ARBA00023136"/>
    </source>
</evidence>
<evidence type="ECO:0000256" key="1">
    <source>
        <dbReference type="ARBA" id="ARBA00001971"/>
    </source>
</evidence>
<reference evidence="15" key="2">
    <citation type="submission" date="2025-08" db="UniProtKB">
        <authorList>
            <consortium name="RefSeq"/>
        </authorList>
    </citation>
    <scope>IDENTIFICATION</scope>
    <source>
        <tissue evidence="15">Leaf</tissue>
    </source>
</reference>
<dbReference type="PANTHER" id="PTHR47944:SF10">
    <property type="entry name" value="CYTOCHROME P450 98A9"/>
    <property type="match status" value="1"/>
</dbReference>
<accession>A0A9R0K6A1</accession>
<keyword evidence="5" id="KW-0812">Transmembrane</keyword>
<dbReference type="GO" id="GO:0072548">
    <property type="term" value="F:dicoumaroyl monocaffeoyl spermidine meta-hydroxylase activity"/>
    <property type="evidence" value="ECO:0000318"/>
    <property type="project" value="GO_Central"/>
</dbReference>
<organism evidence="14 15">
    <name type="scientific">Spinacia oleracea</name>
    <name type="common">Spinach</name>
    <dbReference type="NCBI Taxonomy" id="3562"/>
    <lineage>
        <taxon>Eukaryota</taxon>
        <taxon>Viridiplantae</taxon>
        <taxon>Streptophyta</taxon>
        <taxon>Embryophyta</taxon>
        <taxon>Tracheophyta</taxon>
        <taxon>Spermatophyta</taxon>
        <taxon>Magnoliopsida</taxon>
        <taxon>eudicotyledons</taxon>
        <taxon>Gunneridae</taxon>
        <taxon>Pentapetalae</taxon>
        <taxon>Caryophyllales</taxon>
        <taxon>Chenopodiaceae</taxon>
        <taxon>Chenopodioideae</taxon>
        <taxon>Anserineae</taxon>
        <taxon>Spinacia</taxon>
    </lineage>
</organism>
<sequence length="514" mass="58429">MGLILIPLSLIFLSLTYNLFQRFRYKLPPGPKPLPVLGNVYDIKPVRFRCFHDWAQTYGPILSFKLGPELNVVVSSAEFAKQVLKEHDQNLADRHRKPTARFTKDGKDLIWADYGPQYVKVRKVSNLALFTPKKLEALKPIREDEATAMIESLFHDCTNPENKGKTVNIRGHAGIMSFNNITRLTFGKRFVNSKGELDTIGKELKGVLSGRKAKINKANILIDNLPWLQWLLSPLNKKDKEEATMLNDRLDQFIREIIGEHAIAKSKNIGGTNVQHFVDSLLTLKDKYDLGEDTLFGLLWDMIVAGVDTVAISVEWALAELIRNPRVQKKAQEELDRVIGSERIMTEEDFPNLPYLKAIVKEALRLHPPTPLMIPHKAKTHVKIGGYDIPKGSIVHVNAWALGRDPNVWGDVNEFRPERFFEEDVDMKGHDFRLLPFGAGRRICPGAQVGINLVTSNMGHLLHHFEWYPPNGVKFEEIDMRENPGIVTYMKTPLQAVIVPRLPTSLYKRVPSDM</sequence>
<evidence type="ECO:0000256" key="2">
    <source>
        <dbReference type="ARBA" id="ARBA00004167"/>
    </source>
</evidence>
<keyword evidence="14" id="KW-1185">Reference proteome</keyword>
<dbReference type="GO" id="GO:0072547">
    <property type="term" value="F:tricoumaroylspermidine meta-hydroxylase activity"/>
    <property type="evidence" value="ECO:0000318"/>
    <property type="project" value="GO_Central"/>
</dbReference>
<dbReference type="PRINTS" id="PR00385">
    <property type="entry name" value="P450"/>
</dbReference>
<keyword evidence="4 12" id="KW-0349">Heme</keyword>
<dbReference type="InterPro" id="IPR002401">
    <property type="entry name" value="Cyt_P450_E_grp-I"/>
</dbReference>
<evidence type="ECO:0000256" key="8">
    <source>
        <dbReference type="ARBA" id="ARBA00023002"/>
    </source>
</evidence>
<dbReference type="GeneID" id="110799229"/>
<feature type="binding site" description="axial binding residue" evidence="12">
    <location>
        <position position="444"/>
    </location>
    <ligand>
        <name>heme</name>
        <dbReference type="ChEBI" id="CHEBI:30413"/>
    </ligand>
    <ligandPart>
        <name>Fe</name>
        <dbReference type="ChEBI" id="CHEBI:18248"/>
    </ligandPart>
</feature>
<name>A0A9R0K6A1_SPIOL</name>
<keyword evidence="9 12" id="KW-0408">Iron</keyword>
<dbReference type="KEGG" id="soe:110799229"/>
<keyword evidence="10 13" id="KW-0503">Monooxygenase</keyword>
<dbReference type="GO" id="GO:0016020">
    <property type="term" value="C:membrane"/>
    <property type="evidence" value="ECO:0007669"/>
    <property type="project" value="UniProtKB-SubCell"/>
</dbReference>
<dbReference type="GO" id="GO:0020037">
    <property type="term" value="F:heme binding"/>
    <property type="evidence" value="ECO:0007669"/>
    <property type="project" value="InterPro"/>
</dbReference>
<comment type="similarity">
    <text evidence="3 13">Belongs to the cytochrome P450 family.</text>
</comment>
<reference evidence="14" key="1">
    <citation type="journal article" date="2021" name="Nat. Commun.">
        <title>Genomic analyses provide insights into spinach domestication and the genetic basis of agronomic traits.</title>
        <authorList>
            <person name="Cai X."/>
            <person name="Sun X."/>
            <person name="Xu C."/>
            <person name="Sun H."/>
            <person name="Wang X."/>
            <person name="Ge C."/>
            <person name="Zhang Z."/>
            <person name="Wang Q."/>
            <person name="Fei Z."/>
            <person name="Jiao C."/>
            <person name="Wang Q."/>
        </authorList>
    </citation>
    <scope>NUCLEOTIDE SEQUENCE [LARGE SCALE GENOMIC DNA]</scope>
    <source>
        <strain evidence="14">cv. Varoflay</strain>
    </source>
</reference>
<evidence type="ECO:0000256" key="10">
    <source>
        <dbReference type="ARBA" id="ARBA00023033"/>
    </source>
</evidence>
<keyword evidence="8 13" id="KW-0560">Oxidoreductase</keyword>
<evidence type="ECO:0000256" key="7">
    <source>
        <dbReference type="ARBA" id="ARBA00022989"/>
    </source>
</evidence>
<evidence type="ECO:0000313" key="15">
    <source>
        <dbReference type="RefSeq" id="XP_021860141.2"/>
    </source>
</evidence>
<proteinExistence type="inferred from homology"/>
<dbReference type="AlphaFoldDB" id="A0A9R0K6A1"/>
<evidence type="ECO:0000256" key="3">
    <source>
        <dbReference type="ARBA" id="ARBA00010617"/>
    </source>
</evidence>
<dbReference type="RefSeq" id="XP_021860141.2">
    <property type="nucleotide sequence ID" value="XM_022004449.2"/>
</dbReference>
<protein>
    <submittedName>
        <fullName evidence="15">Cytochrome P450 98A2-like</fullName>
    </submittedName>
</protein>
<comment type="cofactor">
    <cofactor evidence="1 12">
        <name>heme</name>
        <dbReference type="ChEBI" id="CHEBI:30413"/>
    </cofactor>
</comment>
<dbReference type="PRINTS" id="PR00463">
    <property type="entry name" value="EP450I"/>
</dbReference>
<dbReference type="GO" id="GO:0072549">
    <property type="term" value="F:monocoumaroyl dicaffeoyl spermidine meta-hydroxylase activity"/>
    <property type="evidence" value="ECO:0000318"/>
    <property type="project" value="GO_Central"/>
</dbReference>
<dbReference type="SUPFAM" id="SSF48264">
    <property type="entry name" value="Cytochrome P450"/>
    <property type="match status" value="1"/>
</dbReference>
<evidence type="ECO:0000256" key="12">
    <source>
        <dbReference type="PIRSR" id="PIRSR602401-1"/>
    </source>
</evidence>
<evidence type="ECO:0000256" key="5">
    <source>
        <dbReference type="ARBA" id="ARBA00022692"/>
    </source>
</evidence>
<keyword evidence="6 12" id="KW-0479">Metal-binding</keyword>
<evidence type="ECO:0000256" key="6">
    <source>
        <dbReference type="ARBA" id="ARBA00022723"/>
    </source>
</evidence>
<dbReference type="Gene3D" id="1.10.630.10">
    <property type="entry name" value="Cytochrome P450"/>
    <property type="match status" value="1"/>
</dbReference>
<evidence type="ECO:0000256" key="9">
    <source>
        <dbReference type="ARBA" id="ARBA00023004"/>
    </source>
</evidence>
<dbReference type="Pfam" id="PF00067">
    <property type="entry name" value="p450"/>
    <property type="match status" value="1"/>
</dbReference>
<gene>
    <name evidence="15" type="primary">LOC110799229</name>
</gene>
<evidence type="ECO:0000256" key="4">
    <source>
        <dbReference type="ARBA" id="ARBA00022617"/>
    </source>
</evidence>
<dbReference type="PROSITE" id="PS00086">
    <property type="entry name" value="CYTOCHROME_P450"/>
    <property type="match status" value="1"/>
</dbReference>
<dbReference type="Proteomes" id="UP000813463">
    <property type="component" value="Chromosome 1"/>
</dbReference>
<evidence type="ECO:0000256" key="13">
    <source>
        <dbReference type="RuleBase" id="RU000461"/>
    </source>
</evidence>
<keyword evidence="11" id="KW-0472">Membrane</keyword>
<keyword evidence="7" id="KW-1133">Transmembrane helix</keyword>
<evidence type="ECO:0000313" key="14">
    <source>
        <dbReference type="Proteomes" id="UP000813463"/>
    </source>
</evidence>
<dbReference type="InterPro" id="IPR036396">
    <property type="entry name" value="Cyt_P450_sf"/>
</dbReference>